<evidence type="ECO:0000313" key="3">
    <source>
        <dbReference type="Proteomes" id="UP001604336"/>
    </source>
</evidence>
<evidence type="ECO:0000313" key="2">
    <source>
        <dbReference type="EMBL" id="KAL2486931.1"/>
    </source>
</evidence>
<evidence type="ECO:0000256" key="1">
    <source>
        <dbReference type="SAM" id="MobiDB-lite"/>
    </source>
</evidence>
<accession>A0ABD1RFM2</accession>
<name>A0ABD1RFM2_9LAMI</name>
<feature type="region of interest" description="Disordered" evidence="1">
    <location>
        <begin position="159"/>
        <end position="185"/>
    </location>
</feature>
<dbReference type="Proteomes" id="UP001604336">
    <property type="component" value="Unassembled WGS sequence"/>
</dbReference>
<dbReference type="AlphaFoldDB" id="A0ABD1RFM2"/>
<dbReference type="EMBL" id="JBFOLK010000009">
    <property type="protein sequence ID" value="KAL2486931.1"/>
    <property type="molecule type" value="Genomic_DNA"/>
</dbReference>
<proteinExistence type="predicted"/>
<sequence>MSHEGDGAGDPPHQPPRQLDSSCESGYNFRSNQIFCILQTSLNFVYPNYVFVPFQPPRLSDGVFLEALTLRRFARPTERGHFPSHIVERTMQAIENNTKYFTRLVGNQMRFTVSLFYPSWIDVLEEQRERLHSIIERAIANEVLGERLGHVCGVRRVPKRTSPSLDSTDASKPPQGTFHQFSRDPQNDNLRFAMYEAQLCRMLQEIELLKNSIPVVVPEEDKDEDKDEDEGLEDL</sequence>
<reference evidence="3" key="1">
    <citation type="submission" date="2024-07" db="EMBL/GenBank/DDBJ databases">
        <title>Two chromosome-level genome assemblies of Korean endemic species Abeliophyllum distichum and Forsythia ovata (Oleaceae).</title>
        <authorList>
            <person name="Jang H."/>
        </authorList>
    </citation>
    <scope>NUCLEOTIDE SEQUENCE [LARGE SCALE GENOMIC DNA]</scope>
</reference>
<feature type="compositionally biased region" description="Polar residues" evidence="1">
    <location>
        <begin position="161"/>
        <end position="170"/>
    </location>
</feature>
<feature type="region of interest" description="Disordered" evidence="1">
    <location>
        <begin position="216"/>
        <end position="235"/>
    </location>
</feature>
<keyword evidence="3" id="KW-1185">Reference proteome</keyword>
<organism evidence="2 3">
    <name type="scientific">Abeliophyllum distichum</name>
    <dbReference type="NCBI Taxonomy" id="126358"/>
    <lineage>
        <taxon>Eukaryota</taxon>
        <taxon>Viridiplantae</taxon>
        <taxon>Streptophyta</taxon>
        <taxon>Embryophyta</taxon>
        <taxon>Tracheophyta</taxon>
        <taxon>Spermatophyta</taxon>
        <taxon>Magnoliopsida</taxon>
        <taxon>eudicotyledons</taxon>
        <taxon>Gunneridae</taxon>
        <taxon>Pentapetalae</taxon>
        <taxon>asterids</taxon>
        <taxon>lamiids</taxon>
        <taxon>Lamiales</taxon>
        <taxon>Oleaceae</taxon>
        <taxon>Forsythieae</taxon>
        <taxon>Abeliophyllum</taxon>
    </lineage>
</organism>
<feature type="compositionally biased region" description="Acidic residues" evidence="1">
    <location>
        <begin position="218"/>
        <end position="235"/>
    </location>
</feature>
<comment type="caution">
    <text evidence="2">The sequence shown here is derived from an EMBL/GenBank/DDBJ whole genome shotgun (WGS) entry which is preliminary data.</text>
</comment>
<feature type="region of interest" description="Disordered" evidence="1">
    <location>
        <begin position="1"/>
        <end position="22"/>
    </location>
</feature>
<gene>
    <name evidence="2" type="ORF">Adt_31687</name>
</gene>
<protein>
    <submittedName>
        <fullName evidence="2">Uncharacterized protein</fullName>
    </submittedName>
</protein>